<feature type="compositionally biased region" description="Basic and acidic residues" evidence="1">
    <location>
        <begin position="34"/>
        <end position="45"/>
    </location>
</feature>
<feature type="region of interest" description="Disordered" evidence="1">
    <location>
        <begin position="71"/>
        <end position="145"/>
    </location>
</feature>
<feature type="signal peptide" evidence="2">
    <location>
        <begin position="1"/>
        <end position="16"/>
    </location>
</feature>
<dbReference type="EMBL" id="CAXIEN010000596">
    <property type="protein sequence ID" value="CAL1300961.1"/>
    <property type="molecule type" value="Genomic_DNA"/>
</dbReference>
<accession>A0AAV2BXA2</accession>
<feature type="non-terminal residue" evidence="3">
    <location>
        <position position="145"/>
    </location>
</feature>
<evidence type="ECO:0000313" key="4">
    <source>
        <dbReference type="Proteomes" id="UP001497382"/>
    </source>
</evidence>
<proteinExistence type="predicted"/>
<gene>
    <name evidence="3" type="ORF">LARSCL_LOCUS22227</name>
</gene>
<reference evidence="3 4" key="1">
    <citation type="submission" date="2024-04" db="EMBL/GenBank/DDBJ databases">
        <authorList>
            <person name="Rising A."/>
            <person name="Reimegard J."/>
            <person name="Sonavane S."/>
            <person name="Akerstrom W."/>
            <person name="Nylinder S."/>
            <person name="Hedman E."/>
            <person name="Kallberg Y."/>
        </authorList>
    </citation>
    <scope>NUCLEOTIDE SEQUENCE [LARGE SCALE GENOMIC DNA]</scope>
</reference>
<dbReference type="AlphaFoldDB" id="A0AAV2BXA2"/>
<dbReference type="Proteomes" id="UP001497382">
    <property type="component" value="Unassembled WGS sequence"/>
</dbReference>
<feature type="chain" id="PRO_5043853042" description="Glycine-rich protein" evidence="2">
    <location>
        <begin position="17"/>
        <end position="145"/>
    </location>
</feature>
<evidence type="ECO:0000256" key="1">
    <source>
        <dbReference type="SAM" id="MobiDB-lite"/>
    </source>
</evidence>
<protein>
    <recommendedName>
        <fullName evidence="5">Glycine-rich protein</fullName>
    </recommendedName>
</protein>
<evidence type="ECO:0000256" key="2">
    <source>
        <dbReference type="SAM" id="SignalP"/>
    </source>
</evidence>
<comment type="caution">
    <text evidence="3">The sequence shown here is derived from an EMBL/GenBank/DDBJ whole genome shotgun (WGS) entry which is preliminary data.</text>
</comment>
<keyword evidence="4" id="KW-1185">Reference proteome</keyword>
<evidence type="ECO:0000313" key="3">
    <source>
        <dbReference type="EMBL" id="CAL1300961.1"/>
    </source>
</evidence>
<name>A0AAV2BXA2_9ARAC</name>
<feature type="region of interest" description="Disordered" evidence="1">
    <location>
        <begin position="22"/>
        <end position="54"/>
    </location>
</feature>
<evidence type="ECO:0008006" key="5">
    <source>
        <dbReference type="Google" id="ProtNLM"/>
    </source>
</evidence>
<organism evidence="3 4">
    <name type="scientific">Larinioides sclopetarius</name>
    <dbReference type="NCBI Taxonomy" id="280406"/>
    <lineage>
        <taxon>Eukaryota</taxon>
        <taxon>Metazoa</taxon>
        <taxon>Ecdysozoa</taxon>
        <taxon>Arthropoda</taxon>
        <taxon>Chelicerata</taxon>
        <taxon>Arachnida</taxon>
        <taxon>Araneae</taxon>
        <taxon>Araneomorphae</taxon>
        <taxon>Entelegynae</taxon>
        <taxon>Araneoidea</taxon>
        <taxon>Araneidae</taxon>
        <taxon>Larinioides</taxon>
    </lineage>
</organism>
<keyword evidence="2" id="KW-0732">Signal</keyword>
<sequence>MVTALLLLMNLYSIHGGITSNTKKSHKGLYLKSPKPEGRFSKVRGEQSGGDGRAGKVLIVHEVGEYAGHVISGGHGGGHGGHGGGHGGHGGGHGGHGGGHSGHGSGHGWLGDGHGAGHGGHGGGHGWLGGEHGAGHGGHGGGHGG</sequence>